<evidence type="ECO:0000313" key="5">
    <source>
        <dbReference type="Proteomes" id="UP000276301"/>
    </source>
</evidence>
<dbReference type="PANTHER" id="PTHR11527">
    <property type="entry name" value="HEAT-SHOCK PROTEIN 20 FAMILY MEMBER"/>
    <property type="match status" value="1"/>
</dbReference>
<gene>
    <name evidence="4" type="ORF">D4A47_04575</name>
</gene>
<dbReference type="AlphaFoldDB" id="A0A498CPI9"/>
<dbReference type="InterPro" id="IPR002068">
    <property type="entry name" value="A-crystallin/Hsp20_dom"/>
</dbReference>
<dbReference type="Gene3D" id="2.60.40.790">
    <property type="match status" value="1"/>
</dbReference>
<protein>
    <submittedName>
        <fullName evidence="4">Hsp20/alpha crystallin family protein</fullName>
    </submittedName>
</protein>
<evidence type="ECO:0000256" key="2">
    <source>
        <dbReference type="RuleBase" id="RU003616"/>
    </source>
</evidence>
<dbReference type="EMBL" id="RCHT01000004">
    <property type="protein sequence ID" value="RLL13217.1"/>
    <property type="molecule type" value="Genomic_DNA"/>
</dbReference>
<accession>A0A498CPI9</accession>
<evidence type="ECO:0000256" key="1">
    <source>
        <dbReference type="PROSITE-ProRule" id="PRU00285"/>
    </source>
</evidence>
<dbReference type="PROSITE" id="PS01031">
    <property type="entry name" value="SHSP"/>
    <property type="match status" value="1"/>
</dbReference>
<comment type="similarity">
    <text evidence="1 2">Belongs to the small heat shock protein (HSP20) family.</text>
</comment>
<dbReference type="Pfam" id="PF00011">
    <property type="entry name" value="HSP20"/>
    <property type="match status" value="1"/>
</dbReference>
<dbReference type="RefSeq" id="WP_101553028.1">
    <property type="nucleotide sequence ID" value="NZ_DBFBJK010000111.1"/>
</dbReference>
<keyword evidence="5" id="KW-1185">Reference proteome</keyword>
<sequence length="141" mass="16278">MFDLMPFERRTRNLSNFFDAFDKTFFSDFPASFSEIRTDILDQGDKFLLQAELPGFDKEDIKIDLNGDTLSISAEHKAESEEKKEDGYVRRERRYGSFARSFDVSGIDVEKISAAYKNGVLELELPKKVPARPQARQIELK</sequence>
<organism evidence="4 5">
    <name type="scientific">Anaerotruncus massiliensis</name>
    <name type="common">ex Liu et al. 2021</name>
    <dbReference type="NCBI Taxonomy" id="2321404"/>
    <lineage>
        <taxon>Bacteria</taxon>
        <taxon>Bacillati</taxon>
        <taxon>Bacillota</taxon>
        <taxon>Clostridia</taxon>
        <taxon>Eubacteriales</taxon>
        <taxon>Oscillospiraceae</taxon>
        <taxon>Anaerotruncus</taxon>
    </lineage>
</organism>
<reference evidence="4 5" key="1">
    <citation type="submission" date="2018-10" db="EMBL/GenBank/DDBJ databases">
        <title>Anaerotruncus faecis sp. nov., isolated from human feces.</title>
        <authorList>
            <person name="Wang Y.-J."/>
        </authorList>
    </citation>
    <scope>NUCLEOTIDE SEQUENCE [LARGE SCALE GENOMIC DNA]</scope>
    <source>
        <strain evidence="4 5">22A2-44</strain>
    </source>
</reference>
<comment type="caution">
    <text evidence="4">The sequence shown here is derived from an EMBL/GenBank/DDBJ whole genome shotgun (WGS) entry which is preliminary data.</text>
</comment>
<evidence type="ECO:0000259" key="3">
    <source>
        <dbReference type="PROSITE" id="PS01031"/>
    </source>
</evidence>
<dbReference type="InterPro" id="IPR008978">
    <property type="entry name" value="HSP20-like_chaperone"/>
</dbReference>
<evidence type="ECO:0000313" key="4">
    <source>
        <dbReference type="EMBL" id="RLL13217.1"/>
    </source>
</evidence>
<feature type="domain" description="SHSP" evidence="3">
    <location>
        <begin position="27"/>
        <end position="141"/>
    </location>
</feature>
<dbReference type="InterPro" id="IPR031107">
    <property type="entry name" value="Small_HSP"/>
</dbReference>
<name>A0A498CPI9_9FIRM</name>
<dbReference type="SUPFAM" id="SSF49764">
    <property type="entry name" value="HSP20-like chaperones"/>
    <property type="match status" value="1"/>
</dbReference>
<dbReference type="CDD" id="cd06471">
    <property type="entry name" value="ACD_LpsHSP_like"/>
    <property type="match status" value="1"/>
</dbReference>
<proteinExistence type="inferred from homology"/>
<dbReference type="Proteomes" id="UP000276301">
    <property type="component" value="Unassembled WGS sequence"/>
</dbReference>